<evidence type="ECO:0000313" key="3">
    <source>
        <dbReference type="EMBL" id="PXW53240.1"/>
    </source>
</evidence>
<keyword evidence="4" id="KW-1185">Reference proteome</keyword>
<dbReference type="PROSITE" id="PS50883">
    <property type="entry name" value="EAL"/>
    <property type="match status" value="1"/>
</dbReference>
<dbReference type="PANTHER" id="PTHR44757:SF10">
    <property type="entry name" value="MEMBRANE PROTEIN"/>
    <property type="match status" value="1"/>
</dbReference>
<organism evidence="3 4">
    <name type="scientific">Chelatococcus asaccharovorans</name>
    <dbReference type="NCBI Taxonomy" id="28210"/>
    <lineage>
        <taxon>Bacteria</taxon>
        <taxon>Pseudomonadati</taxon>
        <taxon>Pseudomonadota</taxon>
        <taxon>Alphaproteobacteria</taxon>
        <taxon>Hyphomicrobiales</taxon>
        <taxon>Chelatococcaceae</taxon>
        <taxon>Chelatococcus</taxon>
    </lineage>
</organism>
<dbReference type="Gene3D" id="3.30.70.270">
    <property type="match status" value="1"/>
</dbReference>
<dbReference type="SMART" id="SM00267">
    <property type="entry name" value="GGDEF"/>
    <property type="match status" value="1"/>
</dbReference>
<reference evidence="3 4" key="1">
    <citation type="submission" date="2018-05" db="EMBL/GenBank/DDBJ databases">
        <title>Genomic Encyclopedia of Type Strains, Phase IV (KMG-IV): sequencing the most valuable type-strain genomes for metagenomic binning, comparative biology and taxonomic classification.</title>
        <authorList>
            <person name="Goeker M."/>
        </authorList>
    </citation>
    <scope>NUCLEOTIDE SEQUENCE [LARGE SCALE GENOMIC DNA]</scope>
    <source>
        <strain evidence="3 4">DSM 6462</strain>
    </source>
</reference>
<feature type="transmembrane region" description="Helical" evidence="2">
    <location>
        <begin position="249"/>
        <end position="271"/>
    </location>
</feature>
<dbReference type="PANTHER" id="PTHR44757">
    <property type="entry name" value="DIGUANYLATE CYCLASE DGCP"/>
    <property type="match status" value="1"/>
</dbReference>
<keyword evidence="2" id="KW-0812">Transmembrane</keyword>
<protein>
    <submittedName>
        <fullName evidence="3">Diguanylate cyclase (GGDEF)-like protein</fullName>
    </submittedName>
</protein>
<proteinExistence type="predicted"/>
<dbReference type="SUPFAM" id="SSF55073">
    <property type="entry name" value="Nucleotide cyclase"/>
    <property type="match status" value="1"/>
</dbReference>
<dbReference type="NCBIfam" id="TIGR00254">
    <property type="entry name" value="GGDEF"/>
    <property type="match status" value="1"/>
</dbReference>
<feature type="transmembrane region" description="Helical" evidence="2">
    <location>
        <begin position="20"/>
        <end position="40"/>
    </location>
</feature>
<accession>A0A2V3TW21</accession>
<dbReference type="GO" id="GO:0071111">
    <property type="term" value="F:cyclic-guanylate-specific phosphodiesterase activity"/>
    <property type="evidence" value="ECO:0007669"/>
    <property type="project" value="UniProtKB-EC"/>
</dbReference>
<dbReference type="InterPro" id="IPR052155">
    <property type="entry name" value="Biofilm_reg_signaling"/>
</dbReference>
<dbReference type="SUPFAM" id="SSF141868">
    <property type="entry name" value="EAL domain-like"/>
    <property type="match status" value="1"/>
</dbReference>
<dbReference type="EMBL" id="QJJK01000014">
    <property type="protein sequence ID" value="PXW53240.1"/>
    <property type="molecule type" value="Genomic_DNA"/>
</dbReference>
<comment type="catalytic activity">
    <reaction evidence="1">
        <text>3',3'-c-di-GMP + H2O = 5'-phosphoguanylyl(3'-&gt;5')guanosine + H(+)</text>
        <dbReference type="Rhea" id="RHEA:24902"/>
        <dbReference type="ChEBI" id="CHEBI:15377"/>
        <dbReference type="ChEBI" id="CHEBI:15378"/>
        <dbReference type="ChEBI" id="CHEBI:58754"/>
        <dbReference type="ChEBI" id="CHEBI:58805"/>
        <dbReference type="EC" id="3.1.4.52"/>
    </reaction>
    <physiologicalReaction direction="left-to-right" evidence="1">
        <dbReference type="Rhea" id="RHEA:24903"/>
    </physiologicalReaction>
</comment>
<comment type="caution">
    <text evidence="3">The sequence shown here is derived from an EMBL/GenBank/DDBJ whole genome shotgun (WGS) entry which is preliminary data.</text>
</comment>
<dbReference type="CDD" id="cd01949">
    <property type="entry name" value="GGDEF"/>
    <property type="match status" value="1"/>
</dbReference>
<keyword evidence="2" id="KW-0472">Membrane</keyword>
<dbReference type="Pfam" id="PF00990">
    <property type="entry name" value="GGDEF"/>
    <property type="match status" value="1"/>
</dbReference>
<evidence type="ECO:0000313" key="4">
    <source>
        <dbReference type="Proteomes" id="UP000248021"/>
    </source>
</evidence>
<dbReference type="InterPro" id="IPR000160">
    <property type="entry name" value="GGDEF_dom"/>
</dbReference>
<dbReference type="InterPro" id="IPR029787">
    <property type="entry name" value="Nucleotide_cyclase"/>
</dbReference>
<sequence length="730" mass="80226">MLLSGFRTARPAALIGRLLWPIALIVVAVIAGMLLALTYMSNSVDQWSIAEQRQRIVGTLTTHKTKVEQRLDTILATTDLTASEAPSAASLPNVAGDHAFAHAGRFDALVIMEGPRIVRTVALSGTDRAGEHGSREALVRFFLSNPPTPGQAIDHFVYHDSAVYLLVAKDARRPKPAAVAAPHRTVVLIYRYTHGDVEEIGRASGSAPVTLSRQPDPRHQILPIKSSLGDTVSLSWQPSSPSEAVWPRLVGIAALTSIIALIALGIVWLVIRRLARDEIRDQESSRRLAGQDALSGLPNRLSFSMRLEQELARGQRTGEGLAVLFLDIDRFKDINDIYGHAIGDNVIRIVAQRLSDLLRGADTLARLGGDEFAIIQTGVSAHHDAEALSRRILDAMKKPIEMGDTIVSVGASIGIVLSPQNSTDRETLLRLAETALYQAKNGGRNRFSFVERQMDEALRLRKVVEDDLRKAIENDELVLHYQPQVEIDNYTVVAVEALVRWPHPVHGMIAPEKFITVAEERGLIIALGEWVLRRACTDAMRWPGVRIAINVSAIQFRHRDFVSDVMRIITDCGIDPTRVELELTESVVVKDADAAEEAMIELRAHGVRLALDDFGTGYSSLIYLRRFAFDKIKIDRSFLEAAETTGESAILIHSIVHLGRALGLTVTAEGVETHEQLEFLRALGCHELQGYLFSKPVTAEEIDVILAQPGTLEERATLVKKVARGSKSAP</sequence>
<dbReference type="Pfam" id="PF00563">
    <property type="entry name" value="EAL"/>
    <property type="match status" value="1"/>
</dbReference>
<dbReference type="FunFam" id="3.30.70.270:FF:000001">
    <property type="entry name" value="Diguanylate cyclase domain protein"/>
    <property type="match status" value="1"/>
</dbReference>
<keyword evidence="2" id="KW-1133">Transmembrane helix</keyword>
<dbReference type="GO" id="GO:0071732">
    <property type="term" value="P:cellular response to nitric oxide"/>
    <property type="evidence" value="ECO:0007669"/>
    <property type="project" value="UniProtKB-ARBA"/>
</dbReference>
<dbReference type="InterPro" id="IPR035919">
    <property type="entry name" value="EAL_sf"/>
</dbReference>
<dbReference type="PROSITE" id="PS50887">
    <property type="entry name" value="GGDEF"/>
    <property type="match status" value="1"/>
</dbReference>
<dbReference type="Gene3D" id="3.20.20.450">
    <property type="entry name" value="EAL domain"/>
    <property type="match status" value="1"/>
</dbReference>
<dbReference type="AlphaFoldDB" id="A0A2V3TW21"/>
<dbReference type="FunFam" id="3.20.20.450:FF:000001">
    <property type="entry name" value="Cyclic di-GMP phosphodiesterase yahA"/>
    <property type="match status" value="1"/>
</dbReference>
<name>A0A2V3TW21_9HYPH</name>
<dbReference type="InterPro" id="IPR001633">
    <property type="entry name" value="EAL_dom"/>
</dbReference>
<gene>
    <name evidence="3" type="ORF">C7450_114116</name>
</gene>
<evidence type="ECO:0000256" key="2">
    <source>
        <dbReference type="SAM" id="Phobius"/>
    </source>
</evidence>
<evidence type="ECO:0000256" key="1">
    <source>
        <dbReference type="ARBA" id="ARBA00051114"/>
    </source>
</evidence>
<dbReference type="CDD" id="cd01948">
    <property type="entry name" value="EAL"/>
    <property type="match status" value="1"/>
</dbReference>
<dbReference type="Proteomes" id="UP000248021">
    <property type="component" value="Unassembled WGS sequence"/>
</dbReference>
<dbReference type="InterPro" id="IPR043128">
    <property type="entry name" value="Rev_trsase/Diguanyl_cyclase"/>
</dbReference>
<dbReference type="SMART" id="SM00052">
    <property type="entry name" value="EAL"/>
    <property type="match status" value="1"/>
</dbReference>